<feature type="active site" description="Nucleophile" evidence="4">
    <location>
        <position position="106"/>
    </location>
</feature>
<organism evidence="6 7">
    <name type="scientific">Pseudomonas poae</name>
    <dbReference type="NCBI Taxonomy" id="200451"/>
    <lineage>
        <taxon>Bacteria</taxon>
        <taxon>Pseudomonadati</taxon>
        <taxon>Pseudomonadota</taxon>
        <taxon>Gammaproteobacteria</taxon>
        <taxon>Pseudomonadales</taxon>
        <taxon>Pseudomonadaceae</taxon>
        <taxon>Pseudomonas</taxon>
    </lineage>
</organism>
<dbReference type="RefSeq" id="WP_197628889.1">
    <property type="nucleotide sequence ID" value="NZ_CP063073.1"/>
</dbReference>
<protein>
    <submittedName>
        <fullName evidence="6">Proline iminopeptidase-family hydrolase</fullName>
    </submittedName>
</protein>
<sequence>MQVREGYADFRGYRTWFRVTGDLNSGRLPLIVAHGGPGCTHDYVDSFKDLAATGRAVVHYDQVGNGRSTHLPGASVDFWTVELFLAELDNLVDHLNISDYALLGQSWGGMLGAEHAVRQPTGLKALIIANSPASMDLWCTAANELRQALPADVQATLLRHEAAGTTDSADYHAAAEVFYARHVCRIQPVPAEVERTNVAIEEDPTVYHAMNGPTEFHVIGSMRNWTIIDRLSRIQVPTLLISGRFDEATPATVQPFADGINDVRWQIFEQSSHMPHVEEREACMACVGGFLASVE</sequence>
<dbReference type="AlphaFoldDB" id="A0A7M1KNC6"/>
<gene>
    <name evidence="6" type="ORF">IMF22_12070</name>
</gene>
<evidence type="ECO:0000313" key="6">
    <source>
        <dbReference type="EMBL" id="QOQ77713.1"/>
    </source>
</evidence>
<dbReference type="PANTHER" id="PTHR43194">
    <property type="entry name" value="HYDROLASE ALPHA/BETA FOLD FAMILY"/>
    <property type="match status" value="1"/>
</dbReference>
<dbReference type="EMBL" id="CP063073">
    <property type="protein sequence ID" value="QOQ77713.1"/>
    <property type="molecule type" value="Genomic_DNA"/>
</dbReference>
<evidence type="ECO:0000256" key="2">
    <source>
        <dbReference type="ARBA" id="ARBA00022801"/>
    </source>
</evidence>
<dbReference type="InterPro" id="IPR050228">
    <property type="entry name" value="Carboxylesterase_BioH"/>
</dbReference>
<evidence type="ECO:0000259" key="5">
    <source>
        <dbReference type="Pfam" id="PF00561"/>
    </source>
</evidence>
<dbReference type="PRINTS" id="PR00793">
    <property type="entry name" value="PROAMNOPTASE"/>
</dbReference>
<comment type="similarity">
    <text evidence="1">Belongs to the peptidase S33 family.</text>
</comment>
<dbReference type="InterPro" id="IPR002410">
    <property type="entry name" value="Peptidase_S33"/>
</dbReference>
<dbReference type="PIRSF" id="PIRSF005539">
    <property type="entry name" value="Pept_S33_TRI_F1"/>
    <property type="match status" value="1"/>
</dbReference>
<dbReference type="NCBIfam" id="TIGR01250">
    <property type="entry name" value="pro_imino_pep_2"/>
    <property type="match status" value="1"/>
</dbReference>
<reference evidence="6 7" key="1">
    <citation type="submission" date="2020-10" db="EMBL/GenBank/DDBJ databases">
        <title>High quality whole genome sequence of Pseudomonas poae PMA22.</title>
        <authorList>
            <person name="Hernandez J.G."/>
            <person name="Rodriguez P."/>
            <person name="Cuevas C."/>
            <person name="de la Calle F."/>
            <person name="Galan B."/>
            <person name="Garcia J.L."/>
        </authorList>
    </citation>
    <scope>NUCLEOTIDE SEQUENCE [LARGE SCALE GENOMIC DNA]</scope>
    <source>
        <strain evidence="6 7">PMA22</strain>
    </source>
</reference>
<evidence type="ECO:0000256" key="1">
    <source>
        <dbReference type="ARBA" id="ARBA00010088"/>
    </source>
</evidence>
<evidence type="ECO:0000313" key="7">
    <source>
        <dbReference type="Proteomes" id="UP000594923"/>
    </source>
</evidence>
<evidence type="ECO:0000256" key="4">
    <source>
        <dbReference type="PIRSR" id="PIRSR005539-1"/>
    </source>
</evidence>
<name>A0A7M1KNC6_9PSED</name>
<keyword evidence="2 3" id="KW-0378">Hydrolase</keyword>
<dbReference type="InterPro" id="IPR000073">
    <property type="entry name" value="AB_hydrolase_1"/>
</dbReference>
<dbReference type="GO" id="GO:0006508">
    <property type="term" value="P:proteolysis"/>
    <property type="evidence" value="ECO:0007669"/>
    <property type="project" value="InterPro"/>
</dbReference>
<dbReference type="InterPro" id="IPR005945">
    <property type="entry name" value="Pro_imino_pep"/>
</dbReference>
<dbReference type="GO" id="GO:0008233">
    <property type="term" value="F:peptidase activity"/>
    <property type="evidence" value="ECO:0007669"/>
    <property type="project" value="InterPro"/>
</dbReference>
<dbReference type="Pfam" id="PF00561">
    <property type="entry name" value="Abhydrolase_1"/>
    <property type="match status" value="1"/>
</dbReference>
<feature type="active site" description="Proton donor" evidence="4">
    <location>
        <position position="273"/>
    </location>
</feature>
<dbReference type="PANTHER" id="PTHR43194:SF2">
    <property type="entry name" value="PEROXISOMAL MEMBRANE PROTEIN LPX1"/>
    <property type="match status" value="1"/>
</dbReference>
<proteinExistence type="inferred from homology"/>
<feature type="domain" description="AB hydrolase-1" evidence="5">
    <location>
        <begin position="29"/>
        <end position="279"/>
    </location>
</feature>
<dbReference type="Proteomes" id="UP000594923">
    <property type="component" value="Chromosome"/>
</dbReference>
<evidence type="ECO:0000256" key="3">
    <source>
        <dbReference type="PIRNR" id="PIRNR005539"/>
    </source>
</evidence>
<accession>A0A7M1KNC6</accession>
<dbReference type="Gene3D" id="3.40.50.1820">
    <property type="entry name" value="alpha/beta hydrolase"/>
    <property type="match status" value="1"/>
</dbReference>
<feature type="active site" evidence="4">
    <location>
        <position position="246"/>
    </location>
</feature>
<dbReference type="InterPro" id="IPR029058">
    <property type="entry name" value="AB_hydrolase_fold"/>
</dbReference>
<dbReference type="SUPFAM" id="SSF53474">
    <property type="entry name" value="alpha/beta-Hydrolases"/>
    <property type="match status" value="1"/>
</dbReference>